<gene>
    <name evidence="1" type="ORF">H6H00_25270</name>
</gene>
<evidence type="ECO:0000313" key="2">
    <source>
        <dbReference type="Proteomes" id="UP000515728"/>
    </source>
</evidence>
<accession>A0A7G7MF54</accession>
<name>A0A7G7MF54_9PSEU</name>
<dbReference type="AlphaFoldDB" id="A0A7G7MF54"/>
<evidence type="ECO:0000313" key="1">
    <source>
        <dbReference type="EMBL" id="QNG51415.1"/>
    </source>
</evidence>
<organism evidence="1 2">
    <name type="scientific">Pseudonocardia petroleophila</name>
    <dbReference type="NCBI Taxonomy" id="37331"/>
    <lineage>
        <taxon>Bacteria</taxon>
        <taxon>Bacillati</taxon>
        <taxon>Actinomycetota</taxon>
        <taxon>Actinomycetes</taxon>
        <taxon>Pseudonocardiales</taxon>
        <taxon>Pseudonocardiaceae</taxon>
        <taxon>Pseudonocardia</taxon>
    </lineage>
</organism>
<reference evidence="1 2" key="1">
    <citation type="submission" date="2020-08" db="EMBL/GenBank/DDBJ databases">
        <authorList>
            <person name="Mo P."/>
        </authorList>
    </citation>
    <scope>NUCLEOTIDE SEQUENCE [LARGE SCALE GENOMIC DNA]</scope>
    <source>
        <strain evidence="1 2">CGMCC 4.1532</strain>
    </source>
</reference>
<sequence>MRDVLARMEWLAVVLPELIEAEIDPLVLDAEDPLFVALRVRLAPATLDELPRHRAG</sequence>
<dbReference type="EMBL" id="CP060131">
    <property type="protein sequence ID" value="QNG51415.1"/>
    <property type="molecule type" value="Genomic_DNA"/>
</dbReference>
<dbReference type="RefSeq" id="WP_185718170.1">
    <property type="nucleotide sequence ID" value="NZ_BAAAWI010000001.1"/>
</dbReference>
<dbReference type="KEGG" id="ppel:H6H00_25270"/>
<protein>
    <submittedName>
        <fullName evidence="1">Uncharacterized protein</fullName>
    </submittedName>
</protein>
<dbReference type="Proteomes" id="UP000515728">
    <property type="component" value="Chromosome"/>
</dbReference>
<proteinExistence type="predicted"/>
<keyword evidence="2" id="KW-1185">Reference proteome</keyword>